<evidence type="ECO:0000313" key="2">
    <source>
        <dbReference type="Proteomes" id="UP000018144"/>
    </source>
</evidence>
<organism evidence="1 2">
    <name type="scientific">Pyronema omphalodes (strain CBS 100304)</name>
    <name type="common">Pyronema confluens</name>
    <dbReference type="NCBI Taxonomy" id="1076935"/>
    <lineage>
        <taxon>Eukaryota</taxon>
        <taxon>Fungi</taxon>
        <taxon>Dikarya</taxon>
        <taxon>Ascomycota</taxon>
        <taxon>Pezizomycotina</taxon>
        <taxon>Pezizomycetes</taxon>
        <taxon>Pezizales</taxon>
        <taxon>Pyronemataceae</taxon>
        <taxon>Pyronema</taxon>
    </lineage>
</organism>
<dbReference type="EMBL" id="HF936475">
    <property type="protein sequence ID" value="CCX16603.1"/>
    <property type="molecule type" value="Genomic_DNA"/>
</dbReference>
<evidence type="ECO:0000313" key="1">
    <source>
        <dbReference type="EMBL" id="CCX16603.1"/>
    </source>
</evidence>
<dbReference type="Proteomes" id="UP000018144">
    <property type="component" value="Unassembled WGS sequence"/>
</dbReference>
<sequence>MATNNKSSLNCATVPASANKSRHPSVATSCKICCRSPFQWWETPSFENVYQCIGKMLDCGHGNIQRNAHLKLYGISINLNDNPGVSQQLIAENATNVKAWQILYQMSDLTQNYNLTNDNLYTVPALKQFQHALHQHMLAFDKHDMHDPGSIRTEDIHCFMVTLQKRDPQTELFWTDDHPAGQVFCGMFQTLLVRSFKPVYDITPEFKLIMPVIKLLNNAVLRYIKHRESDEENLIAAEQH</sequence>
<proteinExistence type="predicted"/>
<protein>
    <submittedName>
        <fullName evidence="1">Uncharacterized protein</fullName>
    </submittedName>
</protein>
<reference evidence="1 2" key="1">
    <citation type="journal article" date="2013" name="PLoS Genet.">
        <title>The genome and development-dependent transcriptomes of Pyronema confluens: a window into fungal evolution.</title>
        <authorList>
            <person name="Traeger S."/>
            <person name="Altegoer F."/>
            <person name="Freitag M."/>
            <person name="Gabaldon T."/>
            <person name="Kempken F."/>
            <person name="Kumar A."/>
            <person name="Marcet-Houben M."/>
            <person name="Poggeler S."/>
            <person name="Stajich J.E."/>
            <person name="Nowrousian M."/>
        </authorList>
    </citation>
    <scope>NUCLEOTIDE SEQUENCE [LARGE SCALE GENOMIC DNA]</scope>
    <source>
        <strain evidence="2">CBS 100304</strain>
        <tissue evidence="1">Vegetative mycelium</tissue>
    </source>
</reference>
<gene>
    <name evidence="1" type="ORF">PCON_03302</name>
</gene>
<dbReference type="AlphaFoldDB" id="U4LPJ4"/>
<keyword evidence="2" id="KW-1185">Reference proteome</keyword>
<name>U4LPJ4_PYROM</name>
<accession>U4LPJ4</accession>